<dbReference type="InterPro" id="IPR016035">
    <property type="entry name" value="Acyl_Trfase/lysoPLipase"/>
</dbReference>
<dbReference type="Pfam" id="PF02801">
    <property type="entry name" value="Ketoacyl-synt_C"/>
    <property type="match status" value="1"/>
</dbReference>
<feature type="region of interest" description="C-terminal hotdog fold" evidence="8">
    <location>
        <begin position="1068"/>
        <end position="1209"/>
    </location>
</feature>
<evidence type="ECO:0000256" key="5">
    <source>
        <dbReference type="ARBA" id="ARBA00023194"/>
    </source>
</evidence>
<dbReference type="Pfam" id="PF16197">
    <property type="entry name" value="KAsynt_C_assoc"/>
    <property type="match status" value="1"/>
</dbReference>
<dbReference type="Pfam" id="PF22953">
    <property type="entry name" value="SpnB_Rossmann"/>
    <property type="match status" value="1"/>
</dbReference>
<dbReference type="InterPro" id="IPR020807">
    <property type="entry name" value="PKS_DH"/>
</dbReference>
<dbReference type="CDD" id="cd08956">
    <property type="entry name" value="KR_3_FAS_SDR_x"/>
    <property type="match status" value="1"/>
</dbReference>
<keyword evidence="3" id="KW-0597">Phosphoprotein</keyword>
<dbReference type="Proteomes" id="UP000431826">
    <property type="component" value="Unassembled WGS sequence"/>
</dbReference>
<dbReference type="Pfam" id="PF08659">
    <property type="entry name" value="KR"/>
    <property type="match status" value="1"/>
</dbReference>
<evidence type="ECO:0000256" key="7">
    <source>
        <dbReference type="ARBA" id="ARBA00023315"/>
    </source>
</evidence>
<dbReference type="FunFam" id="3.40.366.10:FF:000002">
    <property type="entry name" value="Probable polyketide synthase 2"/>
    <property type="match status" value="1"/>
</dbReference>
<dbReference type="SMART" id="SM00827">
    <property type="entry name" value="PKS_AT"/>
    <property type="match status" value="1"/>
</dbReference>
<comment type="pathway">
    <text evidence="1">Antibiotic biosynthesis.</text>
</comment>
<dbReference type="Gene3D" id="3.40.366.10">
    <property type="entry name" value="Malonyl-Coenzyme A Acyl Carrier Protein, domain 2"/>
    <property type="match status" value="1"/>
</dbReference>
<dbReference type="SUPFAM" id="SSF51735">
    <property type="entry name" value="NAD(P)-binding Rossmann-fold domains"/>
    <property type="match status" value="3"/>
</dbReference>
<dbReference type="InterPro" id="IPR006162">
    <property type="entry name" value="Ppantetheine_attach_site"/>
</dbReference>
<dbReference type="PROSITE" id="PS52004">
    <property type="entry name" value="KS3_2"/>
    <property type="match status" value="1"/>
</dbReference>
<dbReference type="SMART" id="SM00823">
    <property type="entry name" value="PKS_PP"/>
    <property type="match status" value="1"/>
</dbReference>
<feature type="region of interest" description="N-terminal hotdog fold" evidence="8">
    <location>
        <begin position="934"/>
        <end position="1056"/>
    </location>
</feature>
<dbReference type="SMART" id="SM00822">
    <property type="entry name" value="PKS_KR"/>
    <property type="match status" value="1"/>
</dbReference>
<dbReference type="Gene3D" id="3.30.70.3290">
    <property type="match status" value="1"/>
</dbReference>
<dbReference type="GeneID" id="96281607"/>
<dbReference type="PROSITE" id="PS50075">
    <property type="entry name" value="CARRIER"/>
    <property type="match status" value="1"/>
</dbReference>
<dbReference type="Pfam" id="PF14765">
    <property type="entry name" value="PS-DH"/>
    <property type="match status" value="1"/>
</dbReference>
<dbReference type="InterPro" id="IPR013968">
    <property type="entry name" value="PKS_KR"/>
</dbReference>
<dbReference type="SMART" id="SM00825">
    <property type="entry name" value="PKS_KS"/>
    <property type="match status" value="1"/>
</dbReference>
<evidence type="ECO:0000256" key="2">
    <source>
        <dbReference type="ARBA" id="ARBA00022450"/>
    </source>
</evidence>
<evidence type="ECO:0000256" key="4">
    <source>
        <dbReference type="ARBA" id="ARBA00022679"/>
    </source>
</evidence>
<dbReference type="InterPro" id="IPR049551">
    <property type="entry name" value="PKS_DH_C"/>
</dbReference>
<dbReference type="Pfam" id="PF00698">
    <property type="entry name" value="Acyl_transf_1"/>
    <property type="match status" value="1"/>
</dbReference>
<dbReference type="PROSITE" id="PS52019">
    <property type="entry name" value="PKS_MFAS_DH"/>
    <property type="match status" value="1"/>
</dbReference>
<proteinExistence type="predicted"/>
<keyword evidence="4" id="KW-0808">Transferase</keyword>
<dbReference type="InterPro" id="IPR001227">
    <property type="entry name" value="Ac_transferase_dom_sf"/>
</dbReference>
<dbReference type="InterPro" id="IPR016039">
    <property type="entry name" value="Thiolase-like"/>
</dbReference>
<dbReference type="InterPro" id="IPR032821">
    <property type="entry name" value="PKS_assoc"/>
</dbReference>
<evidence type="ECO:0000259" key="9">
    <source>
        <dbReference type="PROSITE" id="PS50075"/>
    </source>
</evidence>
<keyword evidence="7" id="KW-0012">Acyltransferase</keyword>
<dbReference type="CDD" id="cd00833">
    <property type="entry name" value="PKS"/>
    <property type="match status" value="1"/>
</dbReference>
<accession>A0A640UK84</accession>
<dbReference type="OrthoDB" id="9778690at2"/>
<dbReference type="InterPro" id="IPR014031">
    <property type="entry name" value="Ketoacyl_synth_C"/>
</dbReference>
<evidence type="ECO:0000313" key="13">
    <source>
        <dbReference type="Proteomes" id="UP000431826"/>
    </source>
</evidence>
<dbReference type="InterPro" id="IPR016036">
    <property type="entry name" value="Malonyl_transacylase_ACP-bd"/>
</dbReference>
<dbReference type="InterPro" id="IPR042104">
    <property type="entry name" value="PKS_dehydratase_sf"/>
</dbReference>
<dbReference type="InterPro" id="IPR013120">
    <property type="entry name" value="FAR_NAD-bd"/>
</dbReference>
<dbReference type="SUPFAM" id="SSF55048">
    <property type="entry name" value="Probable ACP-binding domain of malonyl-CoA ACP transacylase"/>
    <property type="match status" value="1"/>
</dbReference>
<dbReference type="GO" id="GO:0004312">
    <property type="term" value="F:fatty acid synthase activity"/>
    <property type="evidence" value="ECO:0007669"/>
    <property type="project" value="TreeGrafter"/>
</dbReference>
<keyword evidence="5" id="KW-0045">Antibiotic biosynthesis</keyword>
<dbReference type="RefSeq" id="WP_159742186.1">
    <property type="nucleotide sequence ID" value="NZ_BLIR01000001.1"/>
</dbReference>
<feature type="active site" description="Proton donor; for dehydratase activity" evidence="8">
    <location>
        <position position="1129"/>
    </location>
</feature>
<keyword evidence="13" id="KW-1185">Reference proteome</keyword>
<dbReference type="InterPro" id="IPR049552">
    <property type="entry name" value="PKS_DH_N"/>
</dbReference>
<protein>
    <submittedName>
        <fullName evidence="12">Polyketide synthase</fullName>
    </submittedName>
</protein>
<dbReference type="GO" id="GO:0031177">
    <property type="term" value="F:phosphopantetheine binding"/>
    <property type="evidence" value="ECO:0007669"/>
    <property type="project" value="InterPro"/>
</dbReference>
<comment type="caution">
    <text evidence="12">The sequence shown here is derived from an EMBL/GenBank/DDBJ whole genome shotgun (WGS) entry which is preliminary data.</text>
</comment>
<dbReference type="PROSITE" id="PS00606">
    <property type="entry name" value="KS3_1"/>
    <property type="match status" value="1"/>
</dbReference>
<dbReference type="SUPFAM" id="SSF53901">
    <property type="entry name" value="Thiolase-like"/>
    <property type="match status" value="1"/>
</dbReference>
<dbReference type="InterPro" id="IPR018201">
    <property type="entry name" value="Ketoacyl_synth_AS"/>
</dbReference>
<dbReference type="GO" id="GO:0033068">
    <property type="term" value="P:macrolide biosynthetic process"/>
    <property type="evidence" value="ECO:0007669"/>
    <property type="project" value="UniProtKB-ARBA"/>
</dbReference>
<dbReference type="PANTHER" id="PTHR43775">
    <property type="entry name" value="FATTY ACID SYNTHASE"/>
    <property type="match status" value="1"/>
</dbReference>
<evidence type="ECO:0000256" key="3">
    <source>
        <dbReference type="ARBA" id="ARBA00022553"/>
    </source>
</evidence>
<dbReference type="Gene3D" id="3.40.50.720">
    <property type="entry name" value="NAD(P)-binding Rossmann-like Domain"/>
    <property type="match status" value="2"/>
</dbReference>
<dbReference type="InterPro" id="IPR055123">
    <property type="entry name" value="SpnB-like_Rossmann"/>
</dbReference>
<dbReference type="GO" id="GO:0006633">
    <property type="term" value="P:fatty acid biosynthetic process"/>
    <property type="evidence" value="ECO:0007669"/>
    <property type="project" value="InterPro"/>
</dbReference>
<evidence type="ECO:0000259" key="11">
    <source>
        <dbReference type="PROSITE" id="PS52019"/>
    </source>
</evidence>
<dbReference type="InterPro" id="IPR049900">
    <property type="entry name" value="PKS_mFAS_DH"/>
</dbReference>
<feature type="active site" description="Proton acceptor; for dehydratase activity" evidence="8">
    <location>
        <position position="966"/>
    </location>
</feature>
<dbReference type="PANTHER" id="PTHR43775:SF51">
    <property type="entry name" value="INACTIVE PHENOLPHTHIOCEROL SYNTHESIS POLYKETIDE SYNTHASE TYPE I PKS1-RELATED"/>
    <property type="match status" value="1"/>
</dbReference>
<evidence type="ECO:0000259" key="10">
    <source>
        <dbReference type="PROSITE" id="PS52004"/>
    </source>
</evidence>
<dbReference type="Gene3D" id="3.10.129.110">
    <property type="entry name" value="Polyketide synthase dehydratase"/>
    <property type="match status" value="1"/>
</dbReference>
<evidence type="ECO:0000256" key="1">
    <source>
        <dbReference type="ARBA" id="ARBA00004792"/>
    </source>
</evidence>
<feature type="domain" description="PKS/mFAS DH" evidence="11">
    <location>
        <begin position="934"/>
        <end position="1209"/>
    </location>
</feature>
<dbReference type="InterPro" id="IPR020806">
    <property type="entry name" value="PKS_PP-bd"/>
</dbReference>
<evidence type="ECO:0000256" key="8">
    <source>
        <dbReference type="PROSITE-ProRule" id="PRU01363"/>
    </source>
</evidence>
<dbReference type="Gene3D" id="1.10.1200.10">
    <property type="entry name" value="ACP-like"/>
    <property type="match status" value="1"/>
</dbReference>
<dbReference type="Pfam" id="PF00109">
    <property type="entry name" value="ketoacyl-synt"/>
    <property type="match status" value="1"/>
</dbReference>
<dbReference type="InterPro" id="IPR014030">
    <property type="entry name" value="Ketoacyl_synth_N"/>
</dbReference>
<dbReference type="InterPro" id="IPR057326">
    <property type="entry name" value="KR_dom"/>
</dbReference>
<evidence type="ECO:0000256" key="6">
    <source>
        <dbReference type="ARBA" id="ARBA00023268"/>
    </source>
</evidence>
<keyword evidence="6" id="KW-0511">Multifunctional enzyme</keyword>
<dbReference type="InterPro" id="IPR014043">
    <property type="entry name" value="Acyl_transferase_dom"/>
</dbReference>
<name>A0A640UK84_9ACTN</name>
<reference evidence="12 13" key="1">
    <citation type="submission" date="2019-12" db="EMBL/GenBank/DDBJ databases">
        <title>Whole genome shotgun sequence of Streptomyces tubercidicus NBRC 13090.</title>
        <authorList>
            <person name="Ichikawa N."/>
            <person name="Kimura A."/>
            <person name="Kitahashi Y."/>
            <person name="Komaki H."/>
            <person name="Tamura T."/>
        </authorList>
    </citation>
    <scope>NUCLEOTIDE SEQUENCE [LARGE SCALE GENOMIC DNA]</scope>
    <source>
        <strain evidence="12 13">NBRC 13090</strain>
    </source>
</reference>
<dbReference type="PROSITE" id="PS00012">
    <property type="entry name" value="PHOSPHOPANTETHEINE"/>
    <property type="match status" value="1"/>
</dbReference>
<dbReference type="InterPro" id="IPR036291">
    <property type="entry name" value="NAD(P)-bd_dom_sf"/>
</dbReference>
<dbReference type="EMBL" id="BLIR01000001">
    <property type="protein sequence ID" value="GFE35734.1"/>
    <property type="molecule type" value="Genomic_DNA"/>
</dbReference>
<dbReference type="SUPFAM" id="SSF52151">
    <property type="entry name" value="FabD/lysophospholipase-like"/>
    <property type="match status" value="1"/>
</dbReference>
<sequence>MDTSVDELVEALRESLRENERLKAQRTEPIAIIGMSCRFPGGVMSPEDLWELVAAGGDAIGPFPTDRGWDTDSLHHPDPDHPGTTHVREGGFLHEGAYFDAGFFGITPREAAAINPQQRLLLECAWECMERAAIDPATLSGSRTGVFTGVIYQDYSNPLQSPPSDAEGYLLTGELGSVASGRIAYTMGLQGPAITIDTACSSSLVAMHTAAESLRRGECSMALAGGATVMGHPRVITEMSRQGVLSPDGRSRCFSDDADGAGWGEGVGLLLLERLSDARAKGHQVLAVIRGSAVNSDGASNGLTAPNGPSQQRVIVDALRASGLSPAEVDAVEAHGTGTSLGDPIEAGALIAAYGGERPVERPLWVGSVKSNIGHAQAAAGVAGVIKMVMALRHGVLPGLVHFSSPSRHVDWDGSGVLPLAKSVPWPGGERVRRCGVSSFGISGTNAHVIVEESPDAVSEMVDSSSAVDGSSAVPLVVPSVVPWVVSGRGEAAVRGQAEALLGVVGDERPQDVGYSLAVTRSQFEERAVVLGSGREELVSGLVSLSRGESAALVVRGRAWAQARPVFVFPGQGGQWVGMARELAESSPVFARSLAECEEALGRFVPWSLREVLAGVVGAPGLERVDVVQPVLWAVMVSLARVWRECGVEPAAVVGHSQGEIAAAVVAGALSLDDGARVVARRSQMLVPLAGGGAMMSVSLSAARAREWVARWEGRVEVAAVNSPESVTVSGERQAVDELRVECEAAGVRARMVKVDYASHSSRVDSVRDELLEVLDGIRPRAGSVPMVSTVTGKPVEHEELGADYWWQNLRRPVEFEAASRHLLEAGHHVFIEVSPHPVLAFGLEGTVEAAGGGAAVIGTLWREDGGPLRLATSLAQAHVHGVPVDWGAYLAPTRPRRIPLPTYAFQRRHYWLTEPPRTALTDLTAAGLERPMHPFIGAGVQLAESGGHLFTARLALDEHPWLVDHAVGEEVVLPGTALLDLALRAGEQVGTEWVDELVLEAPLLLSDDDTVQLQLAVDTVDEEGRRRVSLHSRRGGIGEWTRHATGVLSSTWEPPGTGTAEWPPAGAEPMDVVAVYDRAERAGLSYGPAFRGLSQLWRRGEEYFAEVHLPADVAQGAEQFGLHPALADAVLHGCLAAMDDRNALKDEAVLPFAWTGVGLYAVGATAIRARIRPAGDDEFSIELADDTGNAVGRIESLTFRPAGSELQGTARSLSAVRWTSLAAPADAALPDGGLRVLVSDGDALCRLLTEAGVEFSAAADAAAAADRPALTLLDVSPDADPAGTDDRAVAAGLARSATDAVRRTLAGMREWLAATGDSPTRLAVITHRAIGTAPEEDVADLAGASVWGLVRTAQGEYPGRFVLVDLDDDPASAAALPLALQTAEDQVAIRGGHLSTPRIGPLRTEAAATPLAGPDRTVLITGGTGGLGGLLARHLVKQHGIRHLLLAGRRGESAPGVRALVAELAELGASAEVVACDVADYDAVAALLAAIPADRPLGAVVHAAGLLADGTIDTLTEDQVERVMRAKVDGAVNLHLLTRDSELSAFIMYSSVAGVLGTPGQGNYAAGNTFLDALVHHRRAQGLPGSSLAWGPWELGTGMTGGLTEVDHARLARWGLLPLDSQDGSALFDAARAADSPLAILCRIQVTRALDARLIPAMLRDMVRDTPRWRTARSAVQADSGAEDRESLREFLTGLPAAQRHAELIRIITQHAAEVANLASAADVDPDLPLMALGFDSLASLELRNRLVHLLGLTGHLSANAVYQTPTPDGLAARIAAILADEDETTVAPPEQEGSAQLLLAKDIVPAATTAPAALAESEHLFVTGATGFLGAFLLRELLDRTSATVHCLVEAADAGQGVALLRDTLRGYRLRDDDLTERLVPVPGDLAQPRLGLTPDQFDALAETVDGVFHCGAADALDLSEEPGSASSSGTAEVLRMAARHRTVPVHHVSTLAVFGERSPDGQALAEDSRTGPGAALTDDHDRGMWVAEGLVAIARERGLPVSTYRPSRLFGHHGTGACHEDDVLWRVVKGCVQLGVAPATELTSDIIPIDYAAAAIAGLACEGQSLGGTFHLSNPDRVPFAAVIAALTAHGYSLSELPSGLWADMVRGAPDNAAHPVLPAFSENFLNSDGLGNLTFESAATLEALATVEVSCPPVTAEVLAATIDYFVETGYLPNPQEVFRR</sequence>
<feature type="domain" description="Ketosynthase family 3 (KS3)" evidence="10">
    <location>
        <begin position="27"/>
        <end position="453"/>
    </location>
</feature>
<organism evidence="12 13">
    <name type="scientific">Streptomyces tubercidicus</name>
    <dbReference type="NCBI Taxonomy" id="47759"/>
    <lineage>
        <taxon>Bacteria</taxon>
        <taxon>Bacillati</taxon>
        <taxon>Actinomycetota</taxon>
        <taxon>Actinomycetes</taxon>
        <taxon>Kitasatosporales</taxon>
        <taxon>Streptomycetaceae</taxon>
        <taxon>Streptomyces</taxon>
    </lineage>
</organism>
<dbReference type="InterPro" id="IPR020841">
    <property type="entry name" value="PKS_Beta-ketoAc_synthase_dom"/>
</dbReference>
<feature type="domain" description="Carrier" evidence="9">
    <location>
        <begin position="1703"/>
        <end position="1780"/>
    </location>
</feature>
<dbReference type="NCBIfam" id="TIGR01746">
    <property type="entry name" value="Thioester-redct"/>
    <property type="match status" value="1"/>
</dbReference>
<dbReference type="Pfam" id="PF00550">
    <property type="entry name" value="PP-binding"/>
    <property type="match status" value="1"/>
</dbReference>
<dbReference type="InterPro" id="IPR050091">
    <property type="entry name" value="PKS_NRPS_Biosynth_Enz"/>
</dbReference>
<dbReference type="SUPFAM" id="SSF47336">
    <property type="entry name" value="ACP-like"/>
    <property type="match status" value="1"/>
</dbReference>
<dbReference type="SMART" id="SM00826">
    <property type="entry name" value="PKS_DH"/>
    <property type="match status" value="1"/>
</dbReference>
<dbReference type="GO" id="GO:0004315">
    <property type="term" value="F:3-oxoacyl-[acyl-carrier-protein] synthase activity"/>
    <property type="evidence" value="ECO:0007669"/>
    <property type="project" value="InterPro"/>
</dbReference>
<dbReference type="InterPro" id="IPR010080">
    <property type="entry name" value="Thioester_reductase-like_dom"/>
</dbReference>
<dbReference type="InterPro" id="IPR036736">
    <property type="entry name" value="ACP-like_sf"/>
</dbReference>
<dbReference type="Pfam" id="PF07993">
    <property type="entry name" value="NAD_binding_4"/>
    <property type="match status" value="1"/>
</dbReference>
<dbReference type="FunFam" id="3.40.47.10:FF:000019">
    <property type="entry name" value="Polyketide synthase type I"/>
    <property type="match status" value="1"/>
</dbReference>
<dbReference type="InterPro" id="IPR009081">
    <property type="entry name" value="PP-bd_ACP"/>
</dbReference>
<dbReference type="Pfam" id="PF21089">
    <property type="entry name" value="PKS_DH_N"/>
    <property type="match status" value="1"/>
</dbReference>
<keyword evidence="2" id="KW-0596">Phosphopantetheine</keyword>
<gene>
    <name evidence="12" type="ORF">Stube_04070</name>
</gene>
<dbReference type="Gene3D" id="3.40.47.10">
    <property type="match status" value="1"/>
</dbReference>
<evidence type="ECO:0000313" key="12">
    <source>
        <dbReference type="EMBL" id="GFE35734.1"/>
    </source>
</evidence>